<evidence type="ECO:0000313" key="1">
    <source>
        <dbReference type="EMBL" id="KAI0085602.1"/>
    </source>
</evidence>
<accession>A0ACB8TU66</accession>
<comment type="caution">
    <text evidence="1">The sequence shown here is derived from an EMBL/GenBank/DDBJ whole genome shotgun (WGS) entry which is preliminary data.</text>
</comment>
<sequence>MTEAPSSKKFAGVRKPGPTAASDKIQPPPDENGDGNWSTGEVDEALAAQDGRRSGSGNGKERERRENEGEKGDEPRECSGALREHEHDFAEEHFERDKQAFEEFIHELGDDAGQDRLLDWIADKTAAARARREPLRPSAADMVKKTVSEPPVAKAAPSALSKIDFVESSNGPAFFSQTIVAPDALVTLLLCKRHLPLTVCTTSAINDVLNNLEKVKYVKQFNRRNEKRELIDVTTWPSESTISKEDWRDAYRNFAVILCAAVSDAVCNLFDEHLAFLCARLEFKVSFPAILEFDIEVRKNFFLGDGVKYQTRTPAATVILGGTTPTCENSTSRKTLCSR</sequence>
<reference evidence="1" key="1">
    <citation type="journal article" date="2021" name="Environ. Microbiol.">
        <title>Gene family expansions and transcriptome signatures uncover fungal adaptations to wood decay.</title>
        <authorList>
            <person name="Hage H."/>
            <person name="Miyauchi S."/>
            <person name="Viragh M."/>
            <person name="Drula E."/>
            <person name="Min B."/>
            <person name="Chaduli D."/>
            <person name="Navarro D."/>
            <person name="Favel A."/>
            <person name="Norest M."/>
            <person name="Lesage-Meessen L."/>
            <person name="Balint B."/>
            <person name="Merenyi Z."/>
            <person name="de Eugenio L."/>
            <person name="Morin E."/>
            <person name="Martinez A.T."/>
            <person name="Baldrian P."/>
            <person name="Stursova M."/>
            <person name="Martinez M.J."/>
            <person name="Novotny C."/>
            <person name="Magnuson J.K."/>
            <person name="Spatafora J.W."/>
            <person name="Maurice S."/>
            <person name="Pangilinan J."/>
            <person name="Andreopoulos W."/>
            <person name="LaButti K."/>
            <person name="Hundley H."/>
            <person name="Na H."/>
            <person name="Kuo A."/>
            <person name="Barry K."/>
            <person name="Lipzen A."/>
            <person name="Henrissat B."/>
            <person name="Riley R."/>
            <person name="Ahrendt S."/>
            <person name="Nagy L.G."/>
            <person name="Grigoriev I.V."/>
            <person name="Martin F."/>
            <person name="Rosso M.N."/>
        </authorList>
    </citation>
    <scope>NUCLEOTIDE SEQUENCE</scope>
    <source>
        <strain evidence="1">CBS 384.51</strain>
    </source>
</reference>
<gene>
    <name evidence="1" type="ORF">BDY19DRAFT_909012</name>
</gene>
<protein>
    <submittedName>
        <fullName evidence="1">Uncharacterized protein</fullName>
    </submittedName>
</protein>
<organism evidence="1 2">
    <name type="scientific">Irpex rosettiformis</name>
    <dbReference type="NCBI Taxonomy" id="378272"/>
    <lineage>
        <taxon>Eukaryota</taxon>
        <taxon>Fungi</taxon>
        <taxon>Dikarya</taxon>
        <taxon>Basidiomycota</taxon>
        <taxon>Agaricomycotina</taxon>
        <taxon>Agaricomycetes</taxon>
        <taxon>Polyporales</taxon>
        <taxon>Irpicaceae</taxon>
        <taxon>Irpex</taxon>
    </lineage>
</organism>
<keyword evidence="2" id="KW-1185">Reference proteome</keyword>
<evidence type="ECO:0000313" key="2">
    <source>
        <dbReference type="Proteomes" id="UP001055072"/>
    </source>
</evidence>
<name>A0ACB8TU66_9APHY</name>
<proteinExistence type="predicted"/>
<dbReference type="Proteomes" id="UP001055072">
    <property type="component" value="Unassembled WGS sequence"/>
</dbReference>
<dbReference type="EMBL" id="MU274930">
    <property type="protein sequence ID" value="KAI0085602.1"/>
    <property type="molecule type" value="Genomic_DNA"/>
</dbReference>